<keyword evidence="2" id="KW-0805">Transcription regulation</keyword>
<evidence type="ECO:0000256" key="4">
    <source>
        <dbReference type="ARBA" id="ARBA00023163"/>
    </source>
</evidence>
<dbReference type="PROSITE" id="PS50217">
    <property type="entry name" value="BZIP"/>
    <property type="match status" value="1"/>
</dbReference>
<name>A0A2S2QTC1_9HEMI</name>
<dbReference type="InterPro" id="IPR046347">
    <property type="entry name" value="bZIP_sf"/>
</dbReference>
<feature type="domain" description="BZIP" evidence="7">
    <location>
        <begin position="59"/>
        <end position="122"/>
    </location>
</feature>
<dbReference type="EMBL" id="GGMS01011781">
    <property type="protein sequence ID" value="MBY80984.1"/>
    <property type="molecule type" value="Transcribed_RNA"/>
</dbReference>
<dbReference type="OrthoDB" id="6022300at2759"/>
<evidence type="ECO:0000313" key="8">
    <source>
        <dbReference type="EMBL" id="MBY80984.1"/>
    </source>
</evidence>
<dbReference type="FunFam" id="1.20.5.170:FF:000025">
    <property type="entry name" value="nuclear factor interleukin-3-regulated protein-like"/>
    <property type="match status" value="1"/>
</dbReference>
<feature type="region of interest" description="Disordered" evidence="6">
    <location>
        <begin position="60"/>
        <end position="82"/>
    </location>
</feature>
<dbReference type="RefSeq" id="XP_025414536.1">
    <property type="nucleotide sequence ID" value="XM_025558751.1"/>
</dbReference>
<dbReference type="SUPFAM" id="SSF57959">
    <property type="entry name" value="Leucine zipper domain"/>
    <property type="match status" value="1"/>
</dbReference>
<dbReference type="CDD" id="cd14695">
    <property type="entry name" value="bZIP_HLF"/>
    <property type="match status" value="1"/>
</dbReference>
<dbReference type="Proteomes" id="UP000694846">
    <property type="component" value="Unplaced"/>
</dbReference>
<dbReference type="GO" id="GO:0003677">
    <property type="term" value="F:DNA binding"/>
    <property type="evidence" value="ECO:0007669"/>
    <property type="project" value="UniProtKB-KW"/>
</dbReference>
<dbReference type="PANTHER" id="PTHR15284:SF0">
    <property type="entry name" value="GH23983P"/>
    <property type="match status" value="1"/>
</dbReference>
<protein>
    <submittedName>
        <fullName evidence="8 10 11">Cell death specification protein 2</fullName>
    </submittedName>
</protein>
<reference evidence="8" key="1">
    <citation type="submission" date="2018-04" db="EMBL/GenBank/DDBJ databases">
        <title>Transcriptome assembly of Sipha flava.</title>
        <authorList>
            <person name="Scully E.D."/>
            <person name="Geib S.M."/>
            <person name="Palmer N.A."/>
            <person name="Koch K."/>
            <person name="Bradshaw J."/>
            <person name="Heng-Moss T."/>
            <person name="Sarath G."/>
        </authorList>
    </citation>
    <scope>NUCLEOTIDE SEQUENCE</scope>
</reference>
<keyword evidence="5" id="KW-0539">Nucleus</keyword>
<reference evidence="10 11" key="2">
    <citation type="submission" date="2025-04" db="UniProtKB">
        <authorList>
            <consortium name="RefSeq"/>
        </authorList>
    </citation>
    <scope>IDENTIFICATION</scope>
    <source>
        <tissue evidence="10 11">Whole body</tissue>
    </source>
</reference>
<gene>
    <name evidence="8" type="primary">ces-2</name>
    <name evidence="10 11" type="synonym">LOC112686471</name>
    <name evidence="8" type="ORF">g.171645</name>
</gene>
<dbReference type="GO" id="GO:0003700">
    <property type="term" value="F:DNA-binding transcription factor activity"/>
    <property type="evidence" value="ECO:0007669"/>
    <property type="project" value="InterPro"/>
</dbReference>
<dbReference type="Gene3D" id="1.20.5.170">
    <property type="match status" value="1"/>
</dbReference>
<dbReference type="RefSeq" id="XP_025414542.1">
    <property type="nucleotide sequence ID" value="XM_025558757.1"/>
</dbReference>
<evidence type="ECO:0000256" key="5">
    <source>
        <dbReference type="ARBA" id="ARBA00023242"/>
    </source>
</evidence>
<dbReference type="Pfam" id="PF07716">
    <property type="entry name" value="bZIP_2"/>
    <property type="match status" value="1"/>
</dbReference>
<evidence type="ECO:0000313" key="10">
    <source>
        <dbReference type="RefSeq" id="XP_025414536.1"/>
    </source>
</evidence>
<dbReference type="GO" id="GO:0005634">
    <property type="term" value="C:nucleus"/>
    <property type="evidence" value="ECO:0007669"/>
    <property type="project" value="TreeGrafter"/>
</dbReference>
<evidence type="ECO:0000259" key="7">
    <source>
        <dbReference type="PROSITE" id="PS50217"/>
    </source>
</evidence>
<dbReference type="AlphaFoldDB" id="A0A2S2QTC1"/>
<dbReference type="InterPro" id="IPR047229">
    <property type="entry name" value="NFIL3-like"/>
</dbReference>
<keyword evidence="3" id="KW-0238">DNA-binding</keyword>
<sequence>MDSLILSQNNTSLNCHSCILKHYDHRKWQGSNECNCNKFNASQTQQRRLKTDTPWEKKDDKYYEKRKRNNMAAKKSREAKRRKDNEMVLKLFLLEKENMMLKFRLSAVTDELEMIKRTLMFYNSNKVIWQNNPQPSFPIKSFLSL</sequence>
<evidence type="ECO:0000256" key="2">
    <source>
        <dbReference type="ARBA" id="ARBA00023015"/>
    </source>
</evidence>
<evidence type="ECO:0000256" key="3">
    <source>
        <dbReference type="ARBA" id="ARBA00023125"/>
    </source>
</evidence>
<dbReference type="PANTHER" id="PTHR15284">
    <property type="entry name" value="NUCLEAR FACTOR INTERLEUKIN-3-REGULATED PROTEIN"/>
    <property type="match status" value="1"/>
</dbReference>
<dbReference type="GO" id="GO:0007623">
    <property type="term" value="P:circadian rhythm"/>
    <property type="evidence" value="ECO:0007669"/>
    <property type="project" value="TreeGrafter"/>
</dbReference>
<keyword evidence="9" id="KW-1185">Reference proteome</keyword>
<evidence type="ECO:0000256" key="1">
    <source>
        <dbReference type="ARBA" id="ARBA00006079"/>
    </source>
</evidence>
<dbReference type="InterPro" id="IPR004827">
    <property type="entry name" value="bZIP"/>
</dbReference>
<keyword evidence="4" id="KW-0804">Transcription</keyword>
<evidence type="ECO:0000256" key="6">
    <source>
        <dbReference type="SAM" id="MobiDB-lite"/>
    </source>
</evidence>
<proteinExistence type="inferred from homology"/>
<organism evidence="8">
    <name type="scientific">Sipha flava</name>
    <name type="common">yellow sugarcane aphid</name>
    <dbReference type="NCBI Taxonomy" id="143950"/>
    <lineage>
        <taxon>Eukaryota</taxon>
        <taxon>Metazoa</taxon>
        <taxon>Ecdysozoa</taxon>
        <taxon>Arthropoda</taxon>
        <taxon>Hexapoda</taxon>
        <taxon>Insecta</taxon>
        <taxon>Pterygota</taxon>
        <taxon>Neoptera</taxon>
        <taxon>Paraneoptera</taxon>
        <taxon>Hemiptera</taxon>
        <taxon>Sternorrhyncha</taxon>
        <taxon>Aphidomorpha</taxon>
        <taxon>Aphidoidea</taxon>
        <taxon>Aphididae</taxon>
        <taxon>Sipha</taxon>
    </lineage>
</organism>
<evidence type="ECO:0000313" key="11">
    <source>
        <dbReference type="RefSeq" id="XP_025414542.1"/>
    </source>
</evidence>
<comment type="similarity">
    <text evidence="1">Belongs to the bZIP family. NFIL3 subfamily.</text>
</comment>
<accession>A0A2S2QTC1</accession>
<dbReference type="SMART" id="SM00338">
    <property type="entry name" value="BRLZ"/>
    <property type="match status" value="1"/>
</dbReference>
<evidence type="ECO:0000313" key="9">
    <source>
        <dbReference type="Proteomes" id="UP000694846"/>
    </source>
</evidence>